<name>A0AAN7K8R9_9MYRT</name>
<organism evidence="2 3">
    <name type="scientific">Trapa incisa</name>
    <dbReference type="NCBI Taxonomy" id="236973"/>
    <lineage>
        <taxon>Eukaryota</taxon>
        <taxon>Viridiplantae</taxon>
        <taxon>Streptophyta</taxon>
        <taxon>Embryophyta</taxon>
        <taxon>Tracheophyta</taxon>
        <taxon>Spermatophyta</taxon>
        <taxon>Magnoliopsida</taxon>
        <taxon>eudicotyledons</taxon>
        <taxon>Gunneridae</taxon>
        <taxon>Pentapetalae</taxon>
        <taxon>rosids</taxon>
        <taxon>malvids</taxon>
        <taxon>Myrtales</taxon>
        <taxon>Lythraceae</taxon>
        <taxon>Trapa</taxon>
    </lineage>
</organism>
<sequence>MLPFLLYKNKSSEITTRDIQSTPKKYSRIPICVHLSSEEKKRKKERCRRKTAKRKQNMQEKTKFASNNSPTSRKFRTFFGVINKQGRQKVVPVERIINQ</sequence>
<proteinExistence type="predicted"/>
<dbReference type="AlphaFoldDB" id="A0AAN7K8R9"/>
<keyword evidence="3" id="KW-1185">Reference proteome</keyword>
<comment type="caution">
    <text evidence="2">The sequence shown here is derived from an EMBL/GenBank/DDBJ whole genome shotgun (WGS) entry which is preliminary data.</text>
</comment>
<dbReference type="EMBL" id="JAXIOK010000009">
    <property type="protein sequence ID" value="KAK4762219.1"/>
    <property type="molecule type" value="Genomic_DNA"/>
</dbReference>
<gene>
    <name evidence="2" type="ORF">SAY87_030103</name>
</gene>
<reference evidence="2 3" key="1">
    <citation type="journal article" date="2023" name="Hortic Res">
        <title>Pangenome of water caltrop reveals structural variations and asymmetric subgenome divergence after allopolyploidization.</title>
        <authorList>
            <person name="Zhang X."/>
            <person name="Chen Y."/>
            <person name="Wang L."/>
            <person name="Yuan Y."/>
            <person name="Fang M."/>
            <person name="Shi L."/>
            <person name="Lu R."/>
            <person name="Comes H.P."/>
            <person name="Ma Y."/>
            <person name="Chen Y."/>
            <person name="Huang G."/>
            <person name="Zhou Y."/>
            <person name="Zheng Z."/>
            <person name="Qiu Y."/>
        </authorList>
    </citation>
    <scope>NUCLEOTIDE SEQUENCE [LARGE SCALE GENOMIC DNA]</scope>
    <source>
        <tissue evidence="2">Roots</tissue>
    </source>
</reference>
<evidence type="ECO:0000313" key="3">
    <source>
        <dbReference type="Proteomes" id="UP001345219"/>
    </source>
</evidence>
<dbReference type="Proteomes" id="UP001345219">
    <property type="component" value="Chromosome 23"/>
</dbReference>
<evidence type="ECO:0000256" key="1">
    <source>
        <dbReference type="SAM" id="MobiDB-lite"/>
    </source>
</evidence>
<protein>
    <submittedName>
        <fullName evidence="2">Uncharacterized protein</fullName>
    </submittedName>
</protein>
<evidence type="ECO:0000313" key="2">
    <source>
        <dbReference type="EMBL" id="KAK4762219.1"/>
    </source>
</evidence>
<feature type="region of interest" description="Disordered" evidence="1">
    <location>
        <begin position="39"/>
        <end position="71"/>
    </location>
</feature>
<accession>A0AAN7K8R9</accession>
<feature type="compositionally biased region" description="Basic residues" evidence="1">
    <location>
        <begin position="41"/>
        <end position="56"/>
    </location>
</feature>